<name>A0A8T0MPU9_PANVG</name>
<keyword evidence="5 7" id="KW-0408">Iron</keyword>
<dbReference type="PRINTS" id="PR00463">
    <property type="entry name" value="EP450I"/>
</dbReference>
<evidence type="ECO:0000256" key="5">
    <source>
        <dbReference type="ARBA" id="ARBA00023004"/>
    </source>
</evidence>
<protein>
    <recommendedName>
        <fullName evidence="12">Cytochrome P450 99A2</fullName>
    </recommendedName>
</protein>
<dbReference type="InterPro" id="IPR002401">
    <property type="entry name" value="Cyt_P450_E_grp-I"/>
</dbReference>
<feature type="chain" id="PRO_5035723238" description="Cytochrome P450 99A2" evidence="9">
    <location>
        <begin position="27"/>
        <end position="528"/>
    </location>
</feature>
<dbReference type="PANTHER" id="PTHR47955">
    <property type="entry name" value="CYTOCHROME P450 FAMILY 71 PROTEIN"/>
    <property type="match status" value="1"/>
</dbReference>
<evidence type="ECO:0008006" key="12">
    <source>
        <dbReference type="Google" id="ProtNLM"/>
    </source>
</evidence>
<dbReference type="GO" id="GO:0005506">
    <property type="term" value="F:iron ion binding"/>
    <property type="evidence" value="ECO:0007669"/>
    <property type="project" value="InterPro"/>
</dbReference>
<dbReference type="Gene3D" id="1.10.630.10">
    <property type="entry name" value="Cytochrome P450"/>
    <property type="match status" value="1"/>
</dbReference>
<gene>
    <name evidence="10" type="ORF">PVAP13_9NG403000</name>
</gene>
<dbReference type="GO" id="GO:0020037">
    <property type="term" value="F:heme binding"/>
    <property type="evidence" value="ECO:0007669"/>
    <property type="project" value="InterPro"/>
</dbReference>
<feature type="binding site" description="axial binding residue" evidence="7">
    <location>
        <position position="464"/>
    </location>
    <ligand>
        <name>heme</name>
        <dbReference type="ChEBI" id="CHEBI:30413"/>
    </ligand>
    <ligandPart>
        <name>Fe</name>
        <dbReference type="ChEBI" id="CHEBI:18248"/>
    </ligandPart>
</feature>
<keyword evidence="6 8" id="KW-0503">Monooxygenase</keyword>
<keyword evidence="11" id="KW-1185">Reference proteome</keyword>
<evidence type="ECO:0000256" key="2">
    <source>
        <dbReference type="ARBA" id="ARBA00022617"/>
    </source>
</evidence>
<dbReference type="PRINTS" id="PR00385">
    <property type="entry name" value="P450"/>
</dbReference>
<feature type="signal peptide" evidence="9">
    <location>
        <begin position="1"/>
        <end position="26"/>
    </location>
</feature>
<dbReference type="InterPro" id="IPR036396">
    <property type="entry name" value="Cyt_P450_sf"/>
</dbReference>
<keyword evidence="9" id="KW-0732">Signal</keyword>
<evidence type="ECO:0000313" key="11">
    <source>
        <dbReference type="Proteomes" id="UP000823388"/>
    </source>
</evidence>
<keyword evidence="2 7" id="KW-0349">Heme</keyword>
<dbReference type="PROSITE" id="PS00086">
    <property type="entry name" value="CYTOCHROME_P450"/>
    <property type="match status" value="1"/>
</dbReference>
<dbReference type="EMBL" id="CM029054">
    <property type="protein sequence ID" value="KAG2538523.1"/>
    <property type="molecule type" value="Genomic_DNA"/>
</dbReference>
<accession>A0A8T0MPU9</accession>
<dbReference type="InterPro" id="IPR017972">
    <property type="entry name" value="Cyt_P450_CS"/>
</dbReference>
<evidence type="ECO:0000256" key="4">
    <source>
        <dbReference type="ARBA" id="ARBA00023002"/>
    </source>
</evidence>
<dbReference type="Proteomes" id="UP000823388">
    <property type="component" value="Chromosome 9N"/>
</dbReference>
<comment type="caution">
    <text evidence="10">The sequence shown here is derived from an EMBL/GenBank/DDBJ whole genome shotgun (WGS) entry which is preliminary data.</text>
</comment>
<sequence>MELSTISLLFLILPLISLLILAPSHSRRGGGSRAETYRKRRPPGPWGLPFIGSIHHLLTSQPQAALRELAKKHGPVMYLRLGQVDTVVVSSPEAAQEVLRANDINFASRPSLLAADIICYGNLDIAFSPYGDYRRALRKLCTLELLSARKVKQFAGIRDRETMSLVAEVQAAAAAAGGQPVNLGGLLISCTNSITGLATFGHFCSGARTKRFLSAMNEALKYSSGFCVSDLFPSMWFLDVVTGTRYQLRRAHRQLDQVFDEIIAEGEARARRRNAQGEDRDREGEHDLLSVLLWIRDEGDSELPITTINIKAIIVDMFMAGTETTSSAAEWVMSELIKNPDKMAKAQAEVRQAFDNKNPLDHESNVHHLHYLSMVIKETMRLYGLYPPIPLLLPRLCRETCDVGGFEVARGSRVIVNAWAMARSPEYWSDDSEEFNPERFEKSVLDYKGTQFEYLPFGSGRRMCPGSGFGLATLELILARLLYYFDWSLPAGMQPLELDMDMTVGSTARRSNQLHLVASPYGKVTAKS</sequence>
<comment type="similarity">
    <text evidence="1 8">Belongs to the cytochrome P450 family.</text>
</comment>
<dbReference type="SUPFAM" id="SSF48264">
    <property type="entry name" value="Cytochrome P450"/>
    <property type="match status" value="1"/>
</dbReference>
<proteinExistence type="inferred from homology"/>
<comment type="cofactor">
    <cofactor evidence="7">
        <name>heme</name>
        <dbReference type="ChEBI" id="CHEBI:30413"/>
    </cofactor>
</comment>
<dbReference type="AlphaFoldDB" id="A0A8T0MPU9"/>
<evidence type="ECO:0000256" key="8">
    <source>
        <dbReference type="RuleBase" id="RU000461"/>
    </source>
</evidence>
<evidence type="ECO:0000256" key="1">
    <source>
        <dbReference type="ARBA" id="ARBA00010617"/>
    </source>
</evidence>
<evidence type="ECO:0000256" key="9">
    <source>
        <dbReference type="SAM" id="SignalP"/>
    </source>
</evidence>
<dbReference type="FunFam" id="1.10.630.10:FF:000043">
    <property type="entry name" value="Cytochrome P450 99A2"/>
    <property type="match status" value="1"/>
</dbReference>
<evidence type="ECO:0000313" key="10">
    <source>
        <dbReference type="EMBL" id="KAG2538523.1"/>
    </source>
</evidence>
<organism evidence="10 11">
    <name type="scientific">Panicum virgatum</name>
    <name type="common">Blackwell switchgrass</name>
    <dbReference type="NCBI Taxonomy" id="38727"/>
    <lineage>
        <taxon>Eukaryota</taxon>
        <taxon>Viridiplantae</taxon>
        <taxon>Streptophyta</taxon>
        <taxon>Embryophyta</taxon>
        <taxon>Tracheophyta</taxon>
        <taxon>Spermatophyta</taxon>
        <taxon>Magnoliopsida</taxon>
        <taxon>Liliopsida</taxon>
        <taxon>Poales</taxon>
        <taxon>Poaceae</taxon>
        <taxon>PACMAD clade</taxon>
        <taxon>Panicoideae</taxon>
        <taxon>Panicodae</taxon>
        <taxon>Paniceae</taxon>
        <taxon>Panicinae</taxon>
        <taxon>Panicum</taxon>
        <taxon>Panicum sect. Hiantes</taxon>
    </lineage>
</organism>
<dbReference type="Pfam" id="PF00067">
    <property type="entry name" value="p450"/>
    <property type="match status" value="1"/>
</dbReference>
<dbReference type="CDD" id="cd11072">
    <property type="entry name" value="CYP71-like"/>
    <property type="match status" value="1"/>
</dbReference>
<keyword evidence="3 7" id="KW-0479">Metal-binding</keyword>
<evidence type="ECO:0000256" key="3">
    <source>
        <dbReference type="ARBA" id="ARBA00022723"/>
    </source>
</evidence>
<evidence type="ECO:0000256" key="6">
    <source>
        <dbReference type="ARBA" id="ARBA00023033"/>
    </source>
</evidence>
<evidence type="ECO:0000256" key="7">
    <source>
        <dbReference type="PIRSR" id="PIRSR602401-1"/>
    </source>
</evidence>
<dbReference type="InterPro" id="IPR001128">
    <property type="entry name" value="Cyt_P450"/>
</dbReference>
<keyword evidence="4 8" id="KW-0560">Oxidoreductase</keyword>
<dbReference type="GO" id="GO:0016705">
    <property type="term" value="F:oxidoreductase activity, acting on paired donors, with incorporation or reduction of molecular oxygen"/>
    <property type="evidence" value="ECO:0007669"/>
    <property type="project" value="InterPro"/>
</dbReference>
<dbReference type="OrthoDB" id="1470350at2759"/>
<dbReference type="GO" id="GO:0004497">
    <property type="term" value="F:monooxygenase activity"/>
    <property type="evidence" value="ECO:0007669"/>
    <property type="project" value="UniProtKB-KW"/>
</dbReference>
<dbReference type="PANTHER" id="PTHR47955:SF8">
    <property type="entry name" value="CYTOCHROME P450 71D11-LIKE"/>
    <property type="match status" value="1"/>
</dbReference>
<reference evidence="10" key="1">
    <citation type="submission" date="2020-05" db="EMBL/GenBank/DDBJ databases">
        <title>WGS assembly of Panicum virgatum.</title>
        <authorList>
            <person name="Lovell J.T."/>
            <person name="Jenkins J."/>
            <person name="Shu S."/>
            <person name="Juenger T.E."/>
            <person name="Schmutz J."/>
        </authorList>
    </citation>
    <scope>NUCLEOTIDE SEQUENCE</scope>
    <source>
        <strain evidence="10">AP13</strain>
    </source>
</reference>